<dbReference type="AlphaFoldDB" id="A0A1E5W3J0"/>
<dbReference type="EMBL" id="LWDX02022332">
    <property type="protein sequence ID" value="OEL31976.1"/>
    <property type="molecule type" value="Genomic_DNA"/>
</dbReference>
<comment type="caution">
    <text evidence="1">The sequence shown here is derived from an EMBL/GenBank/DDBJ whole genome shotgun (WGS) entry which is preliminary data.</text>
</comment>
<protein>
    <submittedName>
        <fullName evidence="1">Uncharacterized protein</fullName>
    </submittedName>
</protein>
<evidence type="ECO:0000313" key="1">
    <source>
        <dbReference type="EMBL" id="OEL31976.1"/>
    </source>
</evidence>
<feature type="non-terminal residue" evidence="1">
    <location>
        <position position="1"/>
    </location>
</feature>
<accession>A0A1E5W3J0</accession>
<keyword evidence="2" id="KW-1185">Reference proteome</keyword>
<sequence>LICLYVGIAPSFPVHVNCDF</sequence>
<reference evidence="1 2" key="1">
    <citation type="submission" date="2016-09" db="EMBL/GenBank/DDBJ databases">
        <title>The draft genome of Dichanthelium oligosanthes: A C3 panicoid grass species.</title>
        <authorList>
            <person name="Studer A.J."/>
            <person name="Schnable J.C."/>
            <person name="Brutnell T.P."/>
        </authorList>
    </citation>
    <scope>NUCLEOTIDE SEQUENCE [LARGE SCALE GENOMIC DNA]</scope>
    <source>
        <strain evidence="2">cv. Kellogg 1175</strain>
        <tissue evidence="1">Leaf</tissue>
    </source>
</reference>
<proteinExistence type="predicted"/>
<dbReference type="Proteomes" id="UP000095767">
    <property type="component" value="Unassembled WGS sequence"/>
</dbReference>
<name>A0A1E5W3J0_9POAL</name>
<evidence type="ECO:0000313" key="2">
    <source>
        <dbReference type="Proteomes" id="UP000095767"/>
    </source>
</evidence>
<gene>
    <name evidence="1" type="ORF">BAE44_0007007</name>
</gene>
<organism evidence="1 2">
    <name type="scientific">Dichanthelium oligosanthes</name>
    <dbReference type="NCBI Taxonomy" id="888268"/>
    <lineage>
        <taxon>Eukaryota</taxon>
        <taxon>Viridiplantae</taxon>
        <taxon>Streptophyta</taxon>
        <taxon>Embryophyta</taxon>
        <taxon>Tracheophyta</taxon>
        <taxon>Spermatophyta</taxon>
        <taxon>Magnoliopsida</taxon>
        <taxon>Liliopsida</taxon>
        <taxon>Poales</taxon>
        <taxon>Poaceae</taxon>
        <taxon>PACMAD clade</taxon>
        <taxon>Panicoideae</taxon>
        <taxon>Panicodae</taxon>
        <taxon>Paniceae</taxon>
        <taxon>Dichantheliinae</taxon>
        <taxon>Dichanthelium</taxon>
    </lineage>
</organism>